<name>A0AAD5K3A9_9FUNG</name>
<accession>A0AAD5K3A9</accession>
<dbReference type="PANTHER" id="PTHR31836">
    <property type="match status" value="1"/>
</dbReference>
<evidence type="ECO:0000313" key="3">
    <source>
        <dbReference type="EMBL" id="KAI9266804.1"/>
    </source>
</evidence>
<dbReference type="InterPro" id="IPR009009">
    <property type="entry name" value="RlpA-like_DPBB"/>
</dbReference>
<protein>
    <submittedName>
        <fullName evidence="3">RlpA-like double-psi beta-barrel-protein domain-containing protein-containing protein</fullName>
    </submittedName>
</protein>
<feature type="non-terminal residue" evidence="3">
    <location>
        <position position="97"/>
    </location>
</feature>
<dbReference type="EMBL" id="JAIXMP010000010">
    <property type="protein sequence ID" value="KAI9266804.1"/>
    <property type="molecule type" value="Genomic_DNA"/>
</dbReference>
<dbReference type="InterPro" id="IPR051477">
    <property type="entry name" value="Expansin_CellWall"/>
</dbReference>
<dbReference type="PANTHER" id="PTHR31836:SF21">
    <property type="entry name" value="EXPANSIN-LIKE PROTEIN 7"/>
    <property type="match status" value="1"/>
</dbReference>
<proteinExistence type="predicted"/>
<dbReference type="AlphaFoldDB" id="A0AAD5K3A9"/>
<feature type="domain" description="RlpA-like protein double-psi beta-barrel" evidence="2">
    <location>
        <begin position="8"/>
        <end position="94"/>
    </location>
</feature>
<dbReference type="Gene3D" id="2.40.40.10">
    <property type="entry name" value="RlpA-like domain"/>
    <property type="match status" value="1"/>
</dbReference>
<dbReference type="CDD" id="cd22191">
    <property type="entry name" value="DPBB_RlpA_EXP_N-like"/>
    <property type="match status" value="1"/>
</dbReference>
<evidence type="ECO:0000313" key="4">
    <source>
        <dbReference type="Proteomes" id="UP001209540"/>
    </source>
</evidence>
<comment type="caution">
    <text evidence="3">The sequence shown here is derived from an EMBL/GenBank/DDBJ whole genome shotgun (WGS) entry which is preliminary data.</text>
</comment>
<feature type="non-terminal residue" evidence="3">
    <location>
        <position position="1"/>
    </location>
</feature>
<dbReference type="Pfam" id="PF03330">
    <property type="entry name" value="DPBB_1"/>
    <property type="match status" value="1"/>
</dbReference>
<dbReference type="InterPro" id="IPR036908">
    <property type="entry name" value="RlpA-like_sf"/>
</dbReference>
<evidence type="ECO:0000259" key="2">
    <source>
        <dbReference type="Pfam" id="PF03330"/>
    </source>
</evidence>
<dbReference type="Proteomes" id="UP001209540">
    <property type="component" value="Unassembled WGS sequence"/>
</dbReference>
<reference evidence="3" key="2">
    <citation type="submission" date="2023-02" db="EMBL/GenBank/DDBJ databases">
        <authorList>
            <consortium name="DOE Joint Genome Institute"/>
            <person name="Mondo S.J."/>
            <person name="Chang Y."/>
            <person name="Wang Y."/>
            <person name="Ahrendt S."/>
            <person name="Andreopoulos W."/>
            <person name="Barry K."/>
            <person name="Beard J."/>
            <person name="Benny G.L."/>
            <person name="Blankenship S."/>
            <person name="Bonito G."/>
            <person name="Cuomo C."/>
            <person name="Desiro A."/>
            <person name="Gervers K.A."/>
            <person name="Hundley H."/>
            <person name="Kuo A."/>
            <person name="LaButti K."/>
            <person name="Lang B.F."/>
            <person name="Lipzen A."/>
            <person name="O'Donnell K."/>
            <person name="Pangilinan J."/>
            <person name="Reynolds N."/>
            <person name="Sandor L."/>
            <person name="Smith M.W."/>
            <person name="Tsang A."/>
            <person name="Grigoriev I.V."/>
            <person name="Stajich J.E."/>
            <person name="Spatafora J.W."/>
        </authorList>
    </citation>
    <scope>NUCLEOTIDE SEQUENCE</scope>
    <source>
        <strain evidence="3">RSA 2281</strain>
    </source>
</reference>
<dbReference type="SUPFAM" id="SSF50685">
    <property type="entry name" value="Barwin-like endoglucanases"/>
    <property type="match status" value="1"/>
</dbReference>
<reference evidence="3" key="1">
    <citation type="journal article" date="2022" name="IScience">
        <title>Evolution of zygomycete secretomes and the origins of terrestrial fungal ecologies.</title>
        <authorList>
            <person name="Chang Y."/>
            <person name="Wang Y."/>
            <person name="Mondo S."/>
            <person name="Ahrendt S."/>
            <person name="Andreopoulos W."/>
            <person name="Barry K."/>
            <person name="Beard J."/>
            <person name="Benny G.L."/>
            <person name="Blankenship S."/>
            <person name="Bonito G."/>
            <person name="Cuomo C."/>
            <person name="Desiro A."/>
            <person name="Gervers K.A."/>
            <person name="Hundley H."/>
            <person name="Kuo A."/>
            <person name="LaButti K."/>
            <person name="Lang B.F."/>
            <person name="Lipzen A."/>
            <person name="O'Donnell K."/>
            <person name="Pangilinan J."/>
            <person name="Reynolds N."/>
            <person name="Sandor L."/>
            <person name="Smith M.E."/>
            <person name="Tsang A."/>
            <person name="Grigoriev I.V."/>
            <person name="Stajich J.E."/>
            <person name="Spatafora J.W."/>
        </authorList>
    </citation>
    <scope>NUCLEOTIDE SEQUENCE</scope>
    <source>
        <strain evidence="3">RSA 2281</strain>
    </source>
</reference>
<evidence type="ECO:0000256" key="1">
    <source>
        <dbReference type="ARBA" id="ARBA00022729"/>
    </source>
</evidence>
<keyword evidence="4" id="KW-1185">Reference proteome</keyword>
<gene>
    <name evidence="3" type="ORF">BDA99DRAFT_416061</name>
</gene>
<organism evidence="3 4">
    <name type="scientific">Phascolomyces articulosus</name>
    <dbReference type="NCBI Taxonomy" id="60185"/>
    <lineage>
        <taxon>Eukaryota</taxon>
        <taxon>Fungi</taxon>
        <taxon>Fungi incertae sedis</taxon>
        <taxon>Mucoromycota</taxon>
        <taxon>Mucoromycotina</taxon>
        <taxon>Mucoromycetes</taxon>
        <taxon>Mucorales</taxon>
        <taxon>Lichtheimiaceae</taxon>
        <taxon>Phascolomyces</taxon>
    </lineage>
</organism>
<keyword evidence="1" id="KW-0732">Signal</keyword>
<sequence length="97" mass="10407">VVGKKFKGDGTYYAPGLGSCGEVDTDSDLVVAMNPYWMSNGEMCGKKIKATGPNGSVTVKVVDTCPGCAQNDLDFSEDAYDMIGDKEQGRIPISWKF</sequence>